<dbReference type="GO" id="GO:0043022">
    <property type="term" value="F:ribosome binding"/>
    <property type="evidence" value="ECO:0007669"/>
    <property type="project" value="EnsemblFungi"/>
</dbReference>
<dbReference type="PANTHER" id="PTHR10245:SF15">
    <property type="entry name" value="ENDOTHELIAL DIFFERENTIATION-RELATED FACTOR 1"/>
    <property type="match status" value="1"/>
</dbReference>
<comment type="similarity">
    <text evidence="1">Belongs to the MBF1 family.</text>
</comment>
<dbReference type="OMA" id="KAVPNQM"/>
<dbReference type="EMBL" id="KQ964515">
    <property type="protein sequence ID" value="KXN70031.1"/>
    <property type="molecule type" value="Genomic_DNA"/>
</dbReference>
<keyword evidence="8" id="KW-1185">Reference proteome</keyword>
<feature type="domain" description="HTH cro/C1-type" evidence="6">
    <location>
        <begin position="80"/>
        <end position="134"/>
    </location>
</feature>
<sequence>MSFVDNDIVLHKRKAPAPKVTKSSSDINAARRVGAVVDVHSKLSIGSNKSTPNYQQLYKIDQSNEAVAPPTVSLSVGQAIMKARQAQGLSQKDLAQKINEKPNIINDYEASRGVPNQQVLSKLQRVLNIKLTGKNIGEPMPPRGSKK</sequence>
<gene>
    <name evidence="7" type="ORF">CONCODRAFT_17942</name>
</gene>
<dbReference type="GO" id="GO:0140469">
    <property type="term" value="P:GCN2-mediated signaling"/>
    <property type="evidence" value="ECO:0007669"/>
    <property type="project" value="EnsemblFungi"/>
</dbReference>
<dbReference type="PROSITE" id="PS50943">
    <property type="entry name" value="HTH_CROC1"/>
    <property type="match status" value="1"/>
</dbReference>
<dbReference type="GO" id="GO:0005634">
    <property type="term" value="C:nucleus"/>
    <property type="evidence" value="ECO:0007669"/>
    <property type="project" value="EnsemblFungi"/>
</dbReference>
<proteinExistence type="inferred from homology"/>
<keyword evidence="3" id="KW-0238">DNA-binding</keyword>
<comment type="function">
    <text evidence="5">Transcriptional coactivator that stimulates GCN4-dependent transcriptional activity by bridging the DNA-binding region of GCN4 and TBP (SPT15), thereby recruiting TBP to GCN4-bound promoters. Involved in induction of the ribosome quality control (RQC) pathway; a pathway that degrades nascent peptide chains during problematic translation. Required to prevent stalled ribosomes from frameshifting.</text>
</comment>
<accession>A0A137P525</accession>
<keyword evidence="2" id="KW-0805">Transcription regulation</keyword>
<dbReference type="InterPro" id="IPR010982">
    <property type="entry name" value="Lambda_DNA-bd_dom_sf"/>
</dbReference>
<dbReference type="CDD" id="cd00093">
    <property type="entry name" value="HTH_XRE"/>
    <property type="match status" value="1"/>
</dbReference>
<evidence type="ECO:0000256" key="2">
    <source>
        <dbReference type="ARBA" id="ARBA00023015"/>
    </source>
</evidence>
<dbReference type="Gene3D" id="1.10.260.40">
    <property type="entry name" value="lambda repressor-like DNA-binding domains"/>
    <property type="match status" value="1"/>
</dbReference>
<protein>
    <submittedName>
        <fullName evidence="7">Endothelial differentiation-related factor 1</fullName>
    </submittedName>
</protein>
<dbReference type="Proteomes" id="UP000070444">
    <property type="component" value="Unassembled WGS sequence"/>
</dbReference>
<evidence type="ECO:0000256" key="5">
    <source>
        <dbReference type="ARBA" id="ARBA00035107"/>
    </source>
</evidence>
<evidence type="ECO:0000256" key="3">
    <source>
        <dbReference type="ARBA" id="ARBA00023125"/>
    </source>
</evidence>
<dbReference type="GO" id="GO:1990145">
    <property type="term" value="P:maintenance of translational fidelity"/>
    <property type="evidence" value="ECO:0007669"/>
    <property type="project" value="EnsemblFungi"/>
</dbReference>
<dbReference type="Pfam" id="PF08523">
    <property type="entry name" value="MBF1"/>
    <property type="match status" value="1"/>
</dbReference>
<evidence type="ECO:0000313" key="8">
    <source>
        <dbReference type="Proteomes" id="UP000070444"/>
    </source>
</evidence>
<dbReference type="PANTHER" id="PTHR10245">
    <property type="entry name" value="ENDOTHELIAL DIFFERENTIATION-RELATED FACTOR 1 MULTIPROTEIN BRIDGING FACTOR 1"/>
    <property type="match status" value="1"/>
</dbReference>
<dbReference type="SMART" id="SM00530">
    <property type="entry name" value="HTH_XRE"/>
    <property type="match status" value="1"/>
</dbReference>
<evidence type="ECO:0000256" key="4">
    <source>
        <dbReference type="ARBA" id="ARBA00023163"/>
    </source>
</evidence>
<dbReference type="STRING" id="796925.A0A137P525"/>
<dbReference type="GO" id="GO:0072344">
    <property type="term" value="P:rescue of stalled ribosome"/>
    <property type="evidence" value="ECO:0007669"/>
    <property type="project" value="EnsemblFungi"/>
</dbReference>
<dbReference type="SUPFAM" id="SSF47413">
    <property type="entry name" value="lambda repressor-like DNA-binding domains"/>
    <property type="match status" value="1"/>
</dbReference>
<dbReference type="Pfam" id="PF01381">
    <property type="entry name" value="HTH_3"/>
    <property type="match status" value="1"/>
</dbReference>
<evidence type="ECO:0000259" key="6">
    <source>
        <dbReference type="PROSITE" id="PS50943"/>
    </source>
</evidence>
<organism evidence="7 8">
    <name type="scientific">Conidiobolus coronatus (strain ATCC 28846 / CBS 209.66 / NRRL 28638)</name>
    <name type="common">Delacroixia coronata</name>
    <dbReference type="NCBI Taxonomy" id="796925"/>
    <lineage>
        <taxon>Eukaryota</taxon>
        <taxon>Fungi</taxon>
        <taxon>Fungi incertae sedis</taxon>
        <taxon>Zoopagomycota</taxon>
        <taxon>Entomophthoromycotina</taxon>
        <taxon>Entomophthoromycetes</taxon>
        <taxon>Entomophthorales</taxon>
        <taxon>Ancylistaceae</taxon>
        <taxon>Conidiobolus</taxon>
    </lineage>
</organism>
<keyword evidence="4" id="KW-0804">Transcription</keyword>
<reference evidence="7 8" key="1">
    <citation type="journal article" date="2015" name="Genome Biol. Evol.">
        <title>Phylogenomic analyses indicate that early fungi evolved digesting cell walls of algal ancestors of land plants.</title>
        <authorList>
            <person name="Chang Y."/>
            <person name="Wang S."/>
            <person name="Sekimoto S."/>
            <person name="Aerts A.L."/>
            <person name="Choi C."/>
            <person name="Clum A."/>
            <person name="LaButti K.M."/>
            <person name="Lindquist E.A."/>
            <person name="Yee Ngan C."/>
            <person name="Ohm R.A."/>
            <person name="Salamov A.A."/>
            <person name="Grigoriev I.V."/>
            <person name="Spatafora J.W."/>
            <person name="Berbee M.L."/>
        </authorList>
    </citation>
    <scope>NUCLEOTIDE SEQUENCE [LARGE SCALE GENOMIC DNA]</scope>
    <source>
        <strain evidence="7 8">NRRL 28638</strain>
    </source>
</reference>
<evidence type="ECO:0000256" key="1">
    <source>
        <dbReference type="ARBA" id="ARBA00009802"/>
    </source>
</evidence>
<dbReference type="AlphaFoldDB" id="A0A137P525"/>
<dbReference type="GO" id="GO:0005737">
    <property type="term" value="C:cytoplasm"/>
    <property type="evidence" value="ECO:0007669"/>
    <property type="project" value="EnsemblFungi"/>
</dbReference>
<dbReference type="OrthoDB" id="10253401at2759"/>
<dbReference type="GO" id="GO:0003677">
    <property type="term" value="F:DNA binding"/>
    <property type="evidence" value="ECO:0007669"/>
    <property type="project" value="UniProtKB-KW"/>
</dbReference>
<name>A0A137P525_CONC2</name>
<dbReference type="InterPro" id="IPR001387">
    <property type="entry name" value="Cro/C1-type_HTH"/>
</dbReference>
<evidence type="ECO:0000313" key="7">
    <source>
        <dbReference type="EMBL" id="KXN70031.1"/>
    </source>
</evidence>
<dbReference type="InterPro" id="IPR013729">
    <property type="entry name" value="MBF1_N"/>
</dbReference>